<accession>A0ABS0J5R6</accession>
<feature type="domain" description="Cyclic nucleotide-binding" evidence="4">
    <location>
        <begin position="14"/>
        <end position="134"/>
    </location>
</feature>
<evidence type="ECO:0000256" key="1">
    <source>
        <dbReference type="ARBA" id="ARBA00023015"/>
    </source>
</evidence>
<sequence>MTQQNRRIIERLPLFDGLSDAQLEGLAGIVVDRRVDKGQMIFFESSPAEGFYVVAEGRVKIFKTAPDGREAVMHVMGPGETFGEVAVFQGGTFPAHAMAVENARVLFLPRKGLVDRITRDPTLAMNMLAALSRKLRVFTSKVESLTLHETPQRLAAYLLHASELKGDADTFRLDMAKGVLAGMLGTARETLSRCLGKLAERGAVSVDGREVTIVDRDYLQALADGDETL</sequence>
<dbReference type="SUPFAM" id="SSF51206">
    <property type="entry name" value="cAMP-binding domain-like"/>
    <property type="match status" value="1"/>
</dbReference>
<keyword evidence="1" id="KW-0805">Transcription regulation</keyword>
<dbReference type="InterPro" id="IPR050397">
    <property type="entry name" value="Env_Response_Regulators"/>
</dbReference>
<dbReference type="PANTHER" id="PTHR24567:SF68">
    <property type="entry name" value="DNA-BINDING TRANSCRIPTIONAL DUAL REGULATOR CRP"/>
    <property type="match status" value="1"/>
</dbReference>
<dbReference type="SUPFAM" id="SSF46785">
    <property type="entry name" value="Winged helix' DNA-binding domain"/>
    <property type="match status" value="1"/>
</dbReference>
<dbReference type="Proteomes" id="UP001194469">
    <property type="component" value="Unassembled WGS sequence"/>
</dbReference>
<keyword evidence="2" id="KW-0238">DNA-binding</keyword>
<comment type="caution">
    <text evidence="6">The sequence shown here is derived from an EMBL/GenBank/DDBJ whole genome shotgun (WGS) entry which is preliminary data.</text>
</comment>
<dbReference type="InterPro" id="IPR000595">
    <property type="entry name" value="cNMP-bd_dom"/>
</dbReference>
<name>A0ABS0J5R6_9BACT</name>
<evidence type="ECO:0000259" key="4">
    <source>
        <dbReference type="PROSITE" id="PS50042"/>
    </source>
</evidence>
<dbReference type="InterPro" id="IPR036388">
    <property type="entry name" value="WH-like_DNA-bd_sf"/>
</dbReference>
<evidence type="ECO:0000256" key="2">
    <source>
        <dbReference type="ARBA" id="ARBA00023125"/>
    </source>
</evidence>
<evidence type="ECO:0000313" key="6">
    <source>
        <dbReference type="EMBL" id="MBG3877792.1"/>
    </source>
</evidence>
<dbReference type="RefSeq" id="WP_196609861.1">
    <property type="nucleotide sequence ID" value="NZ_VRYY01000376.1"/>
</dbReference>
<dbReference type="Pfam" id="PF00027">
    <property type="entry name" value="cNMP_binding"/>
    <property type="match status" value="1"/>
</dbReference>
<feature type="domain" description="HTH crp-type" evidence="5">
    <location>
        <begin position="148"/>
        <end position="217"/>
    </location>
</feature>
<proteinExistence type="predicted"/>
<dbReference type="EMBL" id="VRYY01000376">
    <property type="protein sequence ID" value="MBG3877792.1"/>
    <property type="molecule type" value="Genomic_DNA"/>
</dbReference>
<evidence type="ECO:0000256" key="3">
    <source>
        <dbReference type="ARBA" id="ARBA00023163"/>
    </source>
</evidence>
<dbReference type="Gene3D" id="1.10.10.10">
    <property type="entry name" value="Winged helix-like DNA-binding domain superfamily/Winged helix DNA-binding domain"/>
    <property type="match status" value="1"/>
</dbReference>
<dbReference type="SMART" id="SM00100">
    <property type="entry name" value="cNMP"/>
    <property type="match status" value="1"/>
</dbReference>
<evidence type="ECO:0000259" key="5">
    <source>
        <dbReference type="PROSITE" id="PS51063"/>
    </source>
</evidence>
<gene>
    <name evidence="6" type="ORF">FVW20_12420</name>
</gene>
<keyword evidence="3" id="KW-0804">Transcription</keyword>
<protein>
    <submittedName>
        <fullName evidence="6">Crp/Fnr family transcriptional regulator</fullName>
    </submittedName>
</protein>
<dbReference type="Pfam" id="PF13545">
    <property type="entry name" value="HTH_Crp_2"/>
    <property type="match status" value="1"/>
</dbReference>
<dbReference type="SMART" id="SM00419">
    <property type="entry name" value="HTH_CRP"/>
    <property type="match status" value="1"/>
</dbReference>
<dbReference type="PROSITE" id="PS51063">
    <property type="entry name" value="HTH_CRP_2"/>
    <property type="match status" value="1"/>
</dbReference>
<dbReference type="CDD" id="cd00038">
    <property type="entry name" value="CAP_ED"/>
    <property type="match status" value="1"/>
</dbReference>
<dbReference type="InterPro" id="IPR036390">
    <property type="entry name" value="WH_DNA-bd_sf"/>
</dbReference>
<dbReference type="InterPro" id="IPR012318">
    <property type="entry name" value="HTH_CRP"/>
</dbReference>
<organism evidence="6 7">
    <name type="scientific">Nitratidesulfovibrio oxamicus</name>
    <dbReference type="NCBI Taxonomy" id="32016"/>
    <lineage>
        <taxon>Bacteria</taxon>
        <taxon>Pseudomonadati</taxon>
        <taxon>Thermodesulfobacteriota</taxon>
        <taxon>Desulfovibrionia</taxon>
        <taxon>Desulfovibrionales</taxon>
        <taxon>Desulfovibrionaceae</taxon>
        <taxon>Nitratidesulfovibrio</taxon>
    </lineage>
</organism>
<dbReference type="PANTHER" id="PTHR24567">
    <property type="entry name" value="CRP FAMILY TRANSCRIPTIONAL REGULATORY PROTEIN"/>
    <property type="match status" value="1"/>
</dbReference>
<dbReference type="Gene3D" id="2.60.120.10">
    <property type="entry name" value="Jelly Rolls"/>
    <property type="match status" value="1"/>
</dbReference>
<dbReference type="InterPro" id="IPR014710">
    <property type="entry name" value="RmlC-like_jellyroll"/>
</dbReference>
<evidence type="ECO:0000313" key="7">
    <source>
        <dbReference type="Proteomes" id="UP001194469"/>
    </source>
</evidence>
<keyword evidence="7" id="KW-1185">Reference proteome</keyword>
<dbReference type="InterPro" id="IPR018490">
    <property type="entry name" value="cNMP-bd_dom_sf"/>
</dbReference>
<dbReference type="PROSITE" id="PS50042">
    <property type="entry name" value="CNMP_BINDING_3"/>
    <property type="match status" value="1"/>
</dbReference>
<reference evidence="6 7" key="1">
    <citation type="submission" date="2019-08" db="EMBL/GenBank/DDBJ databases">
        <authorList>
            <person name="Luo N."/>
        </authorList>
    </citation>
    <scope>NUCLEOTIDE SEQUENCE [LARGE SCALE GENOMIC DNA]</scope>
    <source>
        <strain evidence="6 7">NCIMB 9442</strain>
    </source>
</reference>